<comment type="subcellular location">
    <subcellularLocation>
        <location evidence="1">Periplasm</location>
    </subcellularLocation>
</comment>
<comment type="caution">
    <text evidence="6">The sequence shown here is derived from an EMBL/GenBank/DDBJ whole genome shotgun (WGS) entry which is preliminary data.</text>
</comment>
<evidence type="ECO:0000313" key="7">
    <source>
        <dbReference type="Proteomes" id="UP000727907"/>
    </source>
</evidence>
<reference evidence="6 7" key="1">
    <citation type="submission" date="2021-06" db="EMBL/GenBank/DDBJ databases">
        <authorList>
            <person name="Lee D.H."/>
        </authorList>
    </citation>
    <scope>NUCLEOTIDE SEQUENCE [LARGE SCALE GENOMIC DNA]</scope>
    <source>
        <strain evidence="6 7">MMS21-HV4-11</strain>
    </source>
</reference>
<evidence type="ECO:0000256" key="2">
    <source>
        <dbReference type="ARBA" id="ARBA00005695"/>
    </source>
</evidence>
<evidence type="ECO:0000256" key="4">
    <source>
        <dbReference type="SAM" id="SignalP"/>
    </source>
</evidence>
<dbReference type="PROSITE" id="PS51318">
    <property type="entry name" value="TAT"/>
    <property type="match status" value="1"/>
</dbReference>
<dbReference type="EMBL" id="JAHOPB010000001">
    <property type="protein sequence ID" value="MBU8874843.1"/>
    <property type="molecule type" value="Genomic_DNA"/>
</dbReference>
<name>A0ABS6IKN3_9HYPH</name>
<dbReference type="InterPro" id="IPR039424">
    <property type="entry name" value="SBP_5"/>
</dbReference>
<protein>
    <submittedName>
        <fullName evidence="6">ABC transporter substrate-binding protein</fullName>
    </submittedName>
</protein>
<evidence type="ECO:0000256" key="1">
    <source>
        <dbReference type="ARBA" id="ARBA00004418"/>
    </source>
</evidence>
<dbReference type="Pfam" id="PF00496">
    <property type="entry name" value="SBP_bac_5"/>
    <property type="match status" value="1"/>
</dbReference>
<dbReference type="CDD" id="cd08502">
    <property type="entry name" value="PBP2_NikA_DppA_OppA_like_16"/>
    <property type="match status" value="1"/>
</dbReference>
<dbReference type="InterPro" id="IPR006311">
    <property type="entry name" value="TAT_signal"/>
</dbReference>
<gene>
    <name evidence="6" type="ORF">KQ910_13790</name>
</gene>
<dbReference type="Proteomes" id="UP000727907">
    <property type="component" value="Unassembled WGS sequence"/>
</dbReference>
<comment type="similarity">
    <text evidence="2">Belongs to the bacterial solute-binding protein 5 family.</text>
</comment>
<evidence type="ECO:0000259" key="5">
    <source>
        <dbReference type="Pfam" id="PF00496"/>
    </source>
</evidence>
<accession>A0ABS6IKN3</accession>
<feature type="signal peptide" evidence="4">
    <location>
        <begin position="1"/>
        <end position="27"/>
    </location>
</feature>
<dbReference type="InterPro" id="IPR030678">
    <property type="entry name" value="Peptide/Ni-bd"/>
</dbReference>
<dbReference type="PANTHER" id="PTHR30290:SF38">
    <property type="entry name" value="D,D-DIPEPTIDE-BINDING PERIPLASMIC PROTEIN DDPA-RELATED"/>
    <property type="match status" value="1"/>
</dbReference>
<keyword evidence="3 4" id="KW-0732">Signal</keyword>
<dbReference type="PIRSF" id="PIRSF002741">
    <property type="entry name" value="MppA"/>
    <property type="match status" value="1"/>
</dbReference>
<feature type="chain" id="PRO_5046977013" evidence="4">
    <location>
        <begin position="28"/>
        <end position="525"/>
    </location>
</feature>
<evidence type="ECO:0000256" key="3">
    <source>
        <dbReference type="ARBA" id="ARBA00022729"/>
    </source>
</evidence>
<dbReference type="PANTHER" id="PTHR30290">
    <property type="entry name" value="PERIPLASMIC BINDING COMPONENT OF ABC TRANSPORTER"/>
    <property type="match status" value="1"/>
</dbReference>
<sequence length="525" mass="58096">MRPSMRRFLLSAVAALATVSAVPIASAQTLKVVMHSDVKVLDPIWSGAYITRNHGYMLYDVLFAMDEKFQVKPQMVDTWTTSDDGLVWTFKLREGLEWHDGQPVTAEDCVASLKRWSARDAMGQKLAQSLQEYKVVDAKTFQIVLKQKFGAVLESLGKPSVVVPFMMPKRIAETDPFKQIEEYIGSGPFVFKKDEWKPGEKLVYTRFAKYKPRSEPMSGLSGGKVVGVDRVEWMAIPDAETQVNALLNGEIDYLESVSSDHLPLIEKDKGIRVIKGRVSNQYSFRMNWLLPPFNNEKVRQAAALALNQEDFLQANIGDKRFWQTCKAMFTCGTPLATDAGMAGLVEGNAARAKALLAEAGYDGTPVTLLAPTDLGVIKQLGPVAKSLLEKAGFKVDMISMDWQSVIVRLAKKVPVSEGGWNAFSTSWSQVDILDPLMTPFLIASCDKARSGWPCDEELEKLRDSYVKALTEAEKKAAATAVQERAIKVVTHVPLGEWFGVSAVRSNIGTLNPPPPVTVFWGVTKK</sequence>
<proteinExistence type="inferred from homology"/>
<feature type="domain" description="Solute-binding protein family 5" evidence="5">
    <location>
        <begin position="70"/>
        <end position="430"/>
    </location>
</feature>
<dbReference type="InterPro" id="IPR000914">
    <property type="entry name" value="SBP_5_dom"/>
</dbReference>
<evidence type="ECO:0000313" key="6">
    <source>
        <dbReference type="EMBL" id="MBU8874843.1"/>
    </source>
</evidence>
<keyword evidence="7" id="KW-1185">Reference proteome</keyword>
<organism evidence="6 7">
    <name type="scientific">Reyranella humidisoli</name>
    <dbReference type="NCBI Taxonomy" id="2849149"/>
    <lineage>
        <taxon>Bacteria</taxon>
        <taxon>Pseudomonadati</taxon>
        <taxon>Pseudomonadota</taxon>
        <taxon>Alphaproteobacteria</taxon>
        <taxon>Hyphomicrobiales</taxon>
        <taxon>Reyranellaceae</taxon>
        <taxon>Reyranella</taxon>
    </lineage>
</organism>